<organism evidence="2">
    <name type="scientific">Aplanochytrium stocchinoi</name>
    <dbReference type="NCBI Taxonomy" id="215587"/>
    <lineage>
        <taxon>Eukaryota</taxon>
        <taxon>Sar</taxon>
        <taxon>Stramenopiles</taxon>
        <taxon>Bigyra</taxon>
        <taxon>Labyrinthulomycetes</taxon>
        <taxon>Thraustochytrida</taxon>
        <taxon>Thraustochytriidae</taxon>
        <taxon>Aplanochytrium</taxon>
    </lineage>
</organism>
<proteinExistence type="predicted"/>
<dbReference type="SUPFAM" id="SSF53474">
    <property type="entry name" value="alpha/beta-Hydrolases"/>
    <property type="match status" value="1"/>
</dbReference>
<dbReference type="PANTHER" id="PTHR43433:SF10">
    <property type="entry name" value="AB HYDROLASE-1 DOMAIN-CONTAINING PROTEIN"/>
    <property type="match status" value="1"/>
</dbReference>
<dbReference type="PRINTS" id="PR00111">
    <property type="entry name" value="ABHYDROLASE"/>
</dbReference>
<dbReference type="InterPro" id="IPR029058">
    <property type="entry name" value="AB_hydrolase_fold"/>
</dbReference>
<dbReference type="Gene3D" id="3.40.50.1820">
    <property type="entry name" value="alpha/beta hydrolase"/>
    <property type="match status" value="1"/>
</dbReference>
<dbReference type="EMBL" id="HBIN01010222">
    <property type="protein sequence ID" value="CAE0437381.1"/>
    <property type="molecule type" value="Transcribed_RNA"/>
</dbReference>
<accession>A0A7S3LT24</accession>
<dbReference type="InterPro" id="IPR050471">
    <property type="entry name" value="AB_hydrolase"/>
</dbReference>
<feature type="domain" description="AB hydrolase-1" evidence="1">
    <location>
        <begin position="31"/>
        <end position="251"/>
    </location>
</feature>
<reference evidence="2" key="1">
    <citation type="submission" date="2021-01" db="EMBL/GenBank/DDBJ databases">
        <authorList>
            <person name="Corre E."/>
            <person name="Pelletier E."/>
            <person name="Niang G."/>
            <person name="Scheremetjew M."/>
            <person name="Finn R."/>
            <person name="Kale V."/>
            <person name="Holt S."/>
            <person name="Cochrane G."/>
            <person name="Meng A."/>
            <person name="Brown T."/>
            <person name="Cohen L."/>
        </authorList>
    </citation>
    <scope>NUCLEOTIDE SEQUENCE</scope>
    <source>
        <strain evidence="2">GSBS06</strain>
    </source>
</reference>
<dbReference type="PANTHER" id="PTHR43433">
    <property type="entry name" value="HYDROLASE, ALPHA/BETA FOLD FAMILY PROTEIN"/>
    <property type="match status" value="1"/>
</dbReference>
<dbReference type="Pfam" id="PF00561">
    <property type="entry name" value="Abhydrolase_1"/>
    <property type="match status" value="1"/>
</dbReference>
<gene>
    <name evidence="2" type="ORF">ASTO00021_LOCUS7638</name>
</gene>
<protein>
    <recommendedName>
        <fullName evidence="1">AB hydrolase-1 domain-containing protein</fullName>
    </recommendedName>
</protein>
<evidence type="ECO:0000259" key="1">
    <source>
        <dbReference type="Pfam" id="PF00561"/>
    </source>
</evidence>
<evidence type="ECO:0000313" key="2">
    <source>
        <dbReference type="EMBL" id="CAE0437381.1"/>
    </source>
</evidence>
<sequence length="282" mass="30970">MGSPGRFVSLPARGSLAKLCFREYGEPNGFPVIFAHGNLNSRLYAPAWEKTEEVTKAANVRLIAVDRPGVGGSTPQPGRTYSSFAEDIEVLVDTLGLKRFGVAGFSSGGPHALAVACEERLGERVSSLSLISSDAPYKRIGPEMIKRLYGVENLTAEIALQNAQTNYDHLKTSYLGMTKENRRKLAIEDVEEAVKQGLEGVAADSLLETGDWDFEISNIKSPVTVWHGKADTDVPVESSRFLVDLFPQTCQKKINYIEGESHSMIRRHWNSILEDLVSASKL</sequence>
<name>A0A7S3LT24_9STRA</name>
<dbReference type="AlphaFoldDB" id="A0A7S3LT24"/>
<dbReference type="InterPro" id="IPR000073">
    <property type="entry name" value="AB_hydrolase_1"/>
</dbReference>